<feature type="compositionally biased region" description="Basic residues" evidence="1">
    <location>
        <begin position="241"/>
        <end position="255"/>
    </location>
</feature>
<feature type="region of interest" description="Disordered" evidence="1">
    <location>
        <begin position="1"/>
        <end position="43"/>
    </location>
</feature>
<accession>A0A9R1TQB0</accession>
<gene>
    <name evidence="3" type="primary">LOC105272463</name>
</gene>
<dbReference type="RefSeq" id="XP_011312918.1">
    <property type="nucleotide sequence ID" value="XM_011314616.1"/>
</dbReference>
<name>A0A9R1TQB0_9HYME</name>
<keyword evidence="2" id="KW-1185">Reference proteome</keyword>
<dbReference type="KEGG" id="fas:105272463"/>
<evidence type="ECO:0000313" key="2">
    <source>
        <dbReference type="Proteomes" id="UP000694866"/>
    </source>
</evidence>
<reference evidence="3" key="1">
    <citation type="submission" date="2025-08" db="UniProtKB">
        <authorList>
            <consortium name="RefSeq"/>
        </authorList>
    </citation>
    <scope>IDENTIFICATION</scope>
    <source>
        <strain evidence="3">USDA-PBARC FA_bdor</strain>
        <tissue evidence="3">Whole organism</tissue>
    </source>
</reference>
<dbReference type="Proteomes" id="UP000694866">
    <property type="component" value="Unplaced"/>
</dbReference>
<organism evidence="2 3">
    <name type="scientific">Fopius arisanus</name>
    <dbReference type="NCBI Taxonomy" id="64838"/>
    <lineage>
        <taxon>Eukaryota</taxon>
        <taxon>Metazoa</taxon>
        <taxon>Ecdysozoa</taxon>
        <taxon>Arthropoda</taxon>
        <taxon>Hexapoda</taxon>
        <taxon>Insecta</taxon>
        <taxon>Pterygota</taxon>
        <taxon>Neoptera</taxon>
        <taxon>Endopterygota</taxon>
        <taxon>Hymenoptera</taxon>
        <taxon>Apocrita</taxon>
        <taxon>Ichneumonoidea</taxon>
        <taxon>Braconidae</taxon>
        <taxon>Opiinae</taxon>
        <taxon>Fopius</taxon>
    </lineage>
</organism>
<feature type="compositionally biased region" description="Low complexity" evidence="1">
    <location>
        <begin position="78"/>
        <end position="90"/>
    </location>
</feature>
<sequence length="333" mass="34884">MEIVPPEVIDLDSPPVLTREDRVGTPPPTSVGFQDAPPTPGKAIGVMTHVPKDTAARIQKRAAASTAPGSVAAETAAPLAPAGGNAPPEGGAAGPVPMPDVEAVPATPTPEPAELTTPTERRASADTTVAEPSREVIRPRASEYWAGIKPYLRRMWKLDARAPGFVKALQATLLQPHQYPIGTRVIIPQIPRPEATPRRPHHSRKRKSSSSSTTSSSSSSESSSDTSSSSSSSSTVEEKRRSRRARKRSQRRRGSGRIGAKEARQGPTKAIPPAPQAREDVDEVLVLHPSDADTIGSGSAPPKDVVAPSRVVAAPEAVVPATPTPARAPSAAR</sequence>
<feature type="region of interest" description="Disordered" evidence="1">
    <location>
        <begin position="184"/>
        <end position="281"/>
    </location>
</feature>
<evidence type="ECO:0000256" key="1">
    <source>
        <dbReference type="SAM" id="MobiDB-lite"/>
    </source>
</evidence>
<protein>
    <submittedName>
        <fullName evidence="3">Trinucleotide repeat-containing gene 18 protein-like</fullName>
    </submittedName>
</protein>
<feature type="region of interest" description="Disordered" evidence="1">
    <location>
        <begin position="78"/>
        <end position="133"/>
    </location>
</feature>
<proteinExistence type="predicted"/>
<dbReference type="AlphaFoldDB" id="A0A9R1TQB0"/>
<feature type="non-terminal residue" evidence="3">
    <location>
        <position position="333"/>
    </location>
</feature>
<feature type="compositionally biased region" description="Low complexity" evidence="1">
    <location>
        <begin position="99"/>
        <end position="118"/>
    </location>
</feature>
<dbReference type="GeneID" id="105272463"/>
<feature type="compositionally biased region" description="Basic residues" evidence="1">
    <location>
        <begin position="198"/>
        <end position="208"/>
    </location>
</feature>
<feature type="compositionally biased region" description="Low complexity" evidence="1">
    <location>
        <begin position="209"/>
        <end position="235"/>
    </location>
</feature>
<evidence type="ECO:0000313" key="3">
    <source>
        <dbReference type="RefSeq" id="XP_011312918.1"/>
    </source>
</evidence>